<feature type="region of interest" description="Disordered" evidence="1">
    <location>
        <begin position="242"/>
        <end position="266"/>
    </location>
</feature>
<organism evidence="2 3">
    <name type="scientific">Rubripirellula amarantea</name>
    <dbReference type="NCBI Taxonomy" id="2527999"/>
    <lineage>
        <taxon>Bacteria</taxon>
        <taxon>Pseudomonadati</taxon>
        <taxon>Planctomycetota</taxon>
        <taxon>Planctomycetia</taxon>
        <taxon>Pirellulales</taxon>
        <taxon>Pirellulaceae</taxon>
        <taxon>Rubripirellula</taxon>
    </lineage>
</organism>
<evidence type="ECO:0000256" key="1">
    <source>
        <dbReference type="SAM" id="MobiDB-lite"/>
    </source>
</evidence>
<proteinExistence type="predicted"/>
<dbReference type="AlphaFoldDB" id="A0A5C5WGK4"/>
<gene>
    <name evidence="2" type="ORF">Pla22_44330</name>
</gene>
<accession>A0A5C5WGK4</accession>
<dbReference type="Proteomes" id="UP000316598">
    <property type="component" value="Unassembled WGS sequence"/>
</dbReference>
<name>A0A5C5WGK4_9BACT</name>
<reference evidence="2 3" key="1">
    <citation type="submission" date="2019-02" db="EMBL/GenBank/DDBJ databases">
        <title>Deep-cultivation of Planctomycetes and their phenomic and genomic characterization uncovers novel biology.</title>
        <authorList>
            <person name="Wiegand S."/>
            <person name="Jogler M."/>
            <person name="Boedeker C."/>
            <person name="Pinto D."/>
            <person name="Vollmers J."/>
            <person name="Rivas-Marin E."/>
            <person name="Kohn T."/>
            <person name="Peeters S.H."/>
            <person name="Heuer A."/>
            <person name="Rast P."/>
            <person name="Oberbeckmann S."/>
            <person name="Bunk B."/>
            <person name="Jeske O."/>
            <person name="Meyerdierks A."/>
            <person name="Storesund J.E."/>
            <person name="Kallscheuer N."/>
            <person name="Luecker S."/>
            <person name="Lage O.M."/>
            <person name="Pohl T."/>
            <person name="Merkel B.J."/>
            <person name="Hornburger P."/>
            <person name="Mueller R.-W."/>
            <person name="Bruemmer F."/>
            <person name="Labrenz M."/>
            <person name="Spormann A.M."/>
            <person name="Op Den Camp H."/>
            <person name="Overmann J."/>
            <person name="Amann R."/>
            <person name="Jetten M.S.M."/>
            <person name="Mascher T."/>
            <person name="Medema M.H."/>
            <person name="Devos D.P."/>
            <person name="Kaster A.-K."/>
            <person name="Ovreas L."/>
            <person name="Rohde M."/>
            <person name="Galperin M.Y."/>
            <person name="Jogler C."/>
        </authorList>
    </citation>
    <scope>NUCLEOTIDE SEQUENCE [LARGE SCALE GENOMIC DNA]</scope>
    <source>
        <strain evidence="2 3">Pla22</strain>
    </source>
</reference>
<dbReference type="RefSeq" id="WP_146516786.1">
    <property type="nucleotide sequence ID" value="NZ_SJPI01000003.1"/>
</dbReference>
<sequence>MSCEESIDSFRERVAKAEQKDAELTILRAWIGEMNEAIDSLPYYPDEPEEMVGSVVQLAKAMSSPIGDRFLTNYLRLQSEVIDNVQTLNHDEFLTRTREEGAELKQAMQREARRRFEHADLVHDAQSLNETEIVDRLREMSSKRLADWEDFFWDIQRSVLIEERSDEVQNAAAKSDHPKSVQERKNELFEWSVREFTLGETGNAKDLQEVVNKEAVKRGLTPYDSGTGNGVADAYKRAYKRIHGRRYDKDNRGRGRKRKSNSEIAE</sequence>
<protein>
    <submittedName>
        <fullName evidence="2">Uncharacterized protein</fullName>
    </submittedName>
</protein>
<keyword evidence="3" id="KW-1185">Reference proteome</keyword>
<evidence type="ECO:0000313" key="3">
    <source>
        <dbReference type="Proteomes" id="UP000316598"/>
    </source>
</evidence>
<dbReference type="EMBL" id="SJPI01000003">
    <property type="protein sequence ID" value="TWT49241.1"/>
    <property type="molecule type" value="Genomic_DNA"/>
</dbReference>
<comment type="caution">
    <text evidence="2">The sequence shown here is derived from an EMBL/GenBank/DDBJ whole genome shotgun (WGS) entry which is preliminary data.</text>
</comment>
<evidence type="ECO:0000313" key="2">
    <source>
        <dbReference type="EMBL" id="TWT49241.1"/>
    </source>
</evidence>